<feature type="region of interest" description="Disordered" evidence="4">
    <location>
        <begin position="243"/>
        <end position="296"/>
    </location>
</feature>
<dbReference type="GeneID" id="9589486"/>
<comment type="subcellular location">
    <subcellularLocation>
        <location evidence="1">Nucleus</location>
    </subcellularLocation>
</comment>
<protein>
    <recommendedName>
        <fullName evidence="5">JmjC domain-containing protein</fullName>
    </recommendedName>
</protein>
<dbReference type="Proteomes" id="UP000007431">
    <property type="component" value="Unassembled WGS sequence"/>
</dbReference>
<dbReference type="GO" id="GO:0046872">
    <property type="term" value="F:metal ion binding"/>
    <property type="evidence" value="ECO:0007669"/>
    <property type="project" value="UniProtKB-KW"/>
</dbReference>
<dbReference type="GO" id="GO:0003712">
    <property type="term" value="F:transcription coregulator activity"/>
    <property type="evidence" value="ECO:0007669"/>
    <property type="project" value="TreeGrafter"/>
</dbReference>
<evidence type="ECO:0000256" key="4">
    <source>
        <dbReference type="SAM" id="MobiDB-lite"/>
    </source>
</evidence>
<feature type="region of interest" description="Disordered" evidence="4">
    <location>
        <begin position="90"/>
        <end position="124"/>
    </location>
</feature>
<evidence type="ECO:0000259" key="5">
    <source>
        <dbReference type="PROSITE" id="PS51184"/>
    </source>
</evidence>
<feature type="region of interest" description="Disordered" evidence="4">
    <location>
        <begin position="140"/>
        <end position="184"/>
    </location>
</feature>
<evidence type="ECO:0000313" key="6">
    <source>
        <dbReference type="EMBL" id="EFJ02042.1"/>
    </source>
</evidence>
<organism evidence="7">
    <name type="scientific">Schizophyllum commune (strain H4-8 / FGSC 9210)</name>
    <name type="common">Split gill fungus</name>
    <dbReference type="NCBI Taxonomy" id="578458"/>
    <lineage>
        <taxon>Eukaryota</taxon>
        <taxon>Fungi</taxon>
        <taxon>Dikarya</taxon>
        <taxon>Basidiomycota</taxon>
        <taxon>Agaricomycotina</taxon>
        <taxon>Agaricomycetes</taxon>
        <taxon>Agaricomycetidae</taxon>
        <taxon>Agaricales</taxon>
        <taxon>Schizophyllaceae</taxon>
        <taxon>Schizophyllum</taxon>
    </lineage>
</organism>
<feature type="region of interest" description="Disordered" evidence="4">
    <location>
        <begin position="1"/>
        <end position="36"/>
    </location>
</feature>
<keyword evidence="2" id="KW-0479">Metal-binding</keyword>
<dbReference type="SUPFAM" id="SSF51197">
    <property type="entry name" value="Clavaminate synthase-like"/>
    <property type="match status" value="1"/>
</dbReference>
<dbReference type="OMA" id="EHQAKDF"/>
<dbReference type="SMART" id="SM00558">
    <property type="entry name" value="JmjC"/>
    <property type="match status" value="1"/>
</dbReference>
<dbReference type="PROSITE" id="PS51184">
    <property type="entry name" value="JMJC"/>
    <property type="match status" value="1"/>
</dbReference>
<feature type="domain" description="JmjC" evidence="5">
    <location>
        <begin position="728"/>
        <end position="899"/>
    </location>
</feature>
<gene>
    <name evidence="6" type="ORF">SCHCODRAFT_103341</name>
</gene>
<proteinExistence type="predicted"/>
<dbReference type="PANTHER" id="PTHR12549:SF38">
    <property type="entry name" value="JMJC DOMAIN-CONTAINING HISTONE DEMETHYLASE 2, ISOFORM A"/>
    <property type="match status" value="1"/>
</dbReference>
<keyword evidence="7" id="KW-1185">Reference proteome</keyword>
<feature type="compositionally biased region" description="Pro residues" evidence="4">
    <location>
        <begin position="167"/>
        <end position="183"/>
    </location>
</feature>
<accession>D8PLK2</accession>
<dbReference type="VEuPathDB" id="FungiDB:SCHCODRAFT_02731703"/>
<dbReference type="EMBL" id="GL377302">
    <property type="protein sequence ID" value="EFJ02042.1"/>
    <property type="molecule type" value="Genomic_DNA"/>
</dbReference>
<dbReference type="OrthoDB" id="1667110at2759"/>
<evidence type="ECO:0000256" key="3">
    <source>
        <dbReference type="ARBA" id="ARBA00023242"/>
    </source>
</evidence>
<dbReference type="GO" id="GO:0000785">
    <property type="term" value="C:chromatin"/>
    <property type="evidence" value="ECO:0007669"/>
    <property type="project" value="TreeGrafter"/>
</dbReference>
<dbReference type="InterPro" id="IPR003347">
    <property type="entry name" value="JmjC_dom"/>
</dbReference>
<evidence type="ECO:0000256" key="1">
    <source>
        <dbReference type="ARBA" id="ARBA00004123"/>
    </source>
</evidence>
<reference evidence="6 7" key="1">
    <citation type="journal article" date="2010" name="Nat. Biotechnol.">
        <title>Genome sequence of the model mushroom Schizophyllum commune.</title>
        <authorList>
            <person name="Ohm R.A."/>
            <person name="de Jong J.F."/>
            <person name="Lugones L.G."/>
            <person name="Aerts A."/>
            <person name="Kothe E."/>
            <person name="Stajich J.E."/>
            <person name="de Vries R.P."/>
            <person name="Record E."/>
            <person name="Levasseur A."/>
            <person name="Baker S.E."/>
            <person name="Bartholomew K.A."/>
            <person name="Coutinho P.M."/>
            <person name="Erdmann S."/>
            <person name="Fowler T.J."/>
            <person name="Gathman A.C."/>
            <person name="Lombard V."/>
            <person name="Henrissat B."/>
            <person name="Knabe N."/>
            <person name="Kuees U."/>
            <person name="Lilly W.W."/>
            <person name="Lindquist E."/>
            <person name="Lucas S."/>
            <person name="Magnuson J.K."/>
            <person name="Piumi F."/>
            <person name="Raudaskoski M."/>
            <person name="Salamov A."/>
            <person name="Schmutz J."/>
            <person name="Schwarze F.W.M.R."/>
            <person name="vanKuyk P.A."/>
            <person name="Horton J.S."/>
            <person name="Grigoriev I.V."/>
            <person name="Woesten H.A.B."/>
        </authorList>
    </citation>
    <scope>NUCLEOTIDE SEQUENCE [LARGE SCALE GENOMIC DNA]</scope>
    <source>
        <strain evidence="7">H4-8 / FGSC 9210</strain>
    </source>
</reference>
<dbReference type="GO" id="GO:0000118">
    <property type="term" value="C:histone deacetylase complex"/>
    <property type="evidence" value="ECO:0007669"/>
    <property type="project" value="TreeGrafter"/>
</dbReference>
<dbReference type="InterPro" id="IPR045109">
    <property type="entry name" value="LSDs-like"/>
</dbReference>
<dbReference type="InParanoid" id="D8PLK2"/>
<evidence type="ECO:0000313" key="7">
    <source>
        <dbReference type="Proteomes" id="UP000007431"/>
    </source>
</evidence>
<dbReference type="GO" id="GO:0031490">
    <property type="term" value="F:chromatin DNA binding"/>
    <property type="evidence" value="ECO:0007669"/>
    <property type="project" value="TreeGrafter"/>
</dbReference>
<dbReference type="PANTHER" id="PTHR12549">
    <property type="entry name" value="JMJC DOMAIN-CONTAINING HISTONE DEMETHYLATION PROTEIN"/>
    <property type="match status" value="1"/>
</dbReference>
<dbReference type="STRING" id="578458.D8PLK2"/>
<dbReference type="GO" id="GO:0032454">
    <property type="term" value="F:histone H3K9 demethylase activity"/>
    <property type="evidence" value="ECO:0007669"/>
    <property type="project" value="InterPro"/>
</dbReference>
<dbReference type="Gene3D" id="2.60.120.650">
    <property type="entry name" value="Cupin"/>
    <property type="match status" value="1"/>
</dbReference>
<feature type="compositionally biased region" description="Low complexity" evidence="4">
    <location>
        <begin position="151"/>
        <end position="166"/>
    </location>
</feature>
<dbReference type="RefSeq" id="XP_003036944.1">
    <property type="nucleotide sequence ID" value="XM_003036898.1"/>
</dbReference>
<dbReference type="AlphaFoldDB" id="D8PLK2"/>
<dbReference type="GO" id="GO:0006357">
    <property type="term" value="P:regulation of transcription by RNA polymerase II"/>
    <property type="evidence" value="ECO:0007669"/>
    <property type="project" value="TreeGrafter"/>
</dbReference>
<dbReference type="KEGG" id="scm:SCHCO_02731703"/>
<evidence type="ECO:0000256" key="2">
    <source>
        <dbReference type="ARBA" id="ARBA00022723"/>
    </source>
</evidence>
<dbReference type="eggNOG" id="KOG1356">
    <property type="taxonomic scope" value="Eukaryota"/>
</dbReference>
<name>D8PLK2_SCHCM</name>
<dbReference type="HOGENOM" id="CLU_012595_0_0_1"/>
<dbReference type="Pfam" id="PF02373">
    <property type="entry name" value="JmjC"/>
    <property type="match status" value="1"/>
</dbReference>
<feature type="non-terminal residue" evidence="6">
    <location>
        <position position="937"/>
    </location>
</feature>
<sequence length="937" mass="104792">MSSSMGPTSMPIARSAPMSMGSLLHPPEPAGQPQYASYTSANSYAGYSHDHYAYNPYQTYGAMQSPASAPSQAPSASEYEYSEAISYDVPRRRGPSMMNNAPHQYRRPQGDYAPAPPAHYAQEAAPSYSDGGYYGGHAAAVDRYPHHSHPHSTSYSAQASSSSHPDPYAPSPPQQPSNLPPLYPRQADYRRQEEYHPQADLQQYPDEYNMPHNESNVSLVGESSITNPWHHLINTSQNINLLSACPAPNSSSARQKRPAPPPEEEEDQAPAKKKRKPSKPTISGASRRGFTAQKRMESAANANWNAQLAGLAAERVVVERSSDLGVNRQELKIELQVKRCMTGSAAGEVPKCVACTRRWAGDTCRFQGIRYFGKDKDGKIVTVAFKGMPDPAKLNYPDKWNVKPTLEGLKTMKLAVAKALLPILHDEQAHLESPIIVKRKRECDVRVTCDHCNTSIFSAGWMCRNCGREACPACYEIIQQLTQPIKELPADQQRAVTQKRNQFHHNLPFFLNCSKRGEHQATHFSPVTRFQEEELAGAIREMEAMVRESEAVGRANRTLTFAGADRSRAAGGTLPVTAAALSEVPCAAPVGAVALAAQGGEAETYDTPSYVIRRMPYEEVTEDVMRAYLARGEPLIVTGLERRMQISWTPEYFIEHYGDRSCLITNCVNESNKQITVKEFFETFGKYEERDKMVWKLKDWPPMADFKTLFPELYKDFMDAVPVPSYIRRDGVMNISSHFPTNTIAPDLGPKMYNAQASSTREGSKGSTRLHMDMADALNIMTYAAPSADETIPAGAAWDIFRPEDSATIRDFMRHALHRTNTDPIHSQHYYLDDKLRHELFAATGVRAFHFQQRPGEAVVIPAGCAHQVSNLSDCIKVAVDFVSPENVERCEKLTEEFRQENHVAEKRWKEDVLQLKTMMWYAWVNCCKQENKLKKA</sequence>
<keyword evidence="3" id="KW-0539">Nucleus</keyword>